<dbReference type="GO" id="GO:0005737">
    <property type="term" value="C:cytoplasm"/>
    <property type="evidence" value="ECO:0007669"/>
    <property type="project" value="TreeGrafter"/>
</dbReference>
<feature type="non-terminal residue" evidence="4">
    <location>
        <position position="236"/>
    </location>
</feature>
<dbReference type="GO" id="GO:0006805">
    <property type="term" value="P:xenobiotic metabolic process"/>
    <property type="evidence" value="ECO:0007669"/>
    <property type="project" value="TreeGrafter"/>
</dbReference>
<evidence type="ECO:0000256" key="2">
    <source>
        <dbReference type="ARBA" id="ARBA00022723"/>
    </source>
</evidence>
<feature type="non-terminal residue" evidence="4">
    <location>
        <position position="1"/>
    </location>
</feature>
<sequence length="236" mass="26534">KQWRKKCGDIYSLYLGQSLVVVINGYELVKEALVKNADACSDRPYVYFDAATGASGRGLTFSSGAIWREQRAVTMNILRSLGANRNTLADRIEEIVAINNETLANLKGEPTNINDIITTSVANVICSIIIGHRFNHGDEQFLKYCQYLRDIVVAAEGTNLVNFYPFLHKLPFDLFGAKIIKEKAEFILNNFAASFVKQKGYDEYDENNLSNYIALYVHEMNKKVKAGDPTTMNVEN</sequence>
<evidence type="ECO:0008006" key="5">
    <source>
        <dbReference type="Google" id="ProtNLM"/>
    </source>
</evidence>
<organism evidence="4">
    <name type="scientific">Arion vulgaris</name>
    <dbReference type="NCBI Taxonomy" id="1028688"/>
    <lineage>
        <taxon>Eukaryota</taxon>
        <taxon>Metazoa</taxon>
        <taxon>Spiralia</taxon>
        <taxon>Lophotrochozoa</taxon>
        <taxon>Mollusca</taxon>
        <taxon>Gastropoda</taxon>
        <taxon>Heterobranchia</taxon>
        <taxon>Euthyneura</taxon>
        <taxon>Panpulmonata</taxon>
        <taxon>Eupulmonata</taxon>
        <taxon>Stylommatophora</taxon>
        <taxon>Helicina</taxon>
        <taxon>Arionoidea</taxon>
        <taxon>Arionidae</taxon>
        <taxon>Arion</taxon>
    </lineage>
</organism>
<dbReference type="AlphaFoldDB" id="A0A0B7BSU7"/>
<dbReference type="InterPro" id="IPR050182">
    <property type="entry name" value="Cytochrome_P450_fam2"/>
</dbReference>
<dbReference type="PANTHER" id="PTHR24300:SF403">
    <property type="entry name" value="CYTOCHROME P450 306A1"/>
    <property type="match status" value="1"/>
</dbReference>
<dbReference type="EMBL" id="HACG01049092">
    <property type="protein sequence ID" value="CEK95957.1"/>
    <property type="molecule type" value="Transcribed_RNA"/>
</dbReference>
<dbReference type="Pfam" id="PF00067">
    <property type="entry name" value="p450"/>
    <property type="match status" value="1"/>
</dbReference>
<keyword evidence="3" id="KW-0408">Iron</keyword>
<evidence type="ECO:0000256" key="1">
    <source>
        <dbReference type="ARBA" id="ARBA00010617"/>
    </source>
</evidence>
<evidence type="ECO:0000256" key="3">
    <source>
        <dbReference type="ARBA" id="ARBA00023004"/>
    </source>
</evidence>
<dbReference type="GO" id="GO:0020037">
    <property type="term" value="F:heme binding"/>
    <property type="evidence" value="ECO:0007669"/>
    <property type="project" value="InterPro"/>
</dbReference>
<dbReference type="InterPro" id="IPR036396">
    <property type="entry name" value="Cyt_P450_sf"/>
</dbReference>
<dbReference type="PRINTS" id="PR00463">
    <property type="entry name" value="EP450I"/>
</dbReference>
<name>A0A0B7BSU7_9EUPU</name>
<dbReference type="GO" id="GO:0008395">
    <property type="term" value="F:steroid hydroxylase activity"/>
    <property type="evidence" value="ECO:0007669"/>
    <property type="project" value="TreeGrafter"/>
</dbReference>
<protein>
    <recommendedName>
        <fullName evidence="5">Cytochrome P450</fullName>
    </recommendedName>
</protein>
<dbReference type="InterPro" id="IPR001128">
    <property type="entry name" value="Cyt_P450"/>
</dbReference>
<dbReference type="GO" id="GO:0016712">
    <property type="term" value="F:oxidoreductase activity, acting on paired donors, with incorporation or reduction of molecular oxygen, reduced flavin or flavoprotein as one donor, and incorporation of one atom of oxygen"/>
    <property type="evidence" value="ECO:0007669"/>
    <property type="project" value="TreeGrafter"/>
</dbReference>
<accession>A0A0B7BSU7</accession>
<keyword evidence="2" id="KW-0479">Metal-binding</keyword>
<dbReference type="GO" id="GO:0005506">
    <property type="term" value="F:iron ion binding"/>
    <property type="evidence" value="ECO:0007669"/>
    <property type="project" value="InterPro"/>
</dbReference>
<comment type="similarity">
    <text evidence="1">Belongs to the cytochrome P450 family.</text>
</comment>
<reference evidence="4" key="1">
    <citation type="submission" date="2014-12" db="EMBL/GenBank/DDBJ databases">
        <title>Insight into the proteome of Arion vulgaris.</title>
        <authorList>
            <person name="Aradska J."/>
            <person name="Bulat T."/>
            <person name="Smidak R."/>
            <person name="Sarate P."/>
            <person name="Gangsoo J."/>
            <person name="Sialana F."/>
            <person name="Bilban M."/>
            <person name="Lubec G."/>
        </authorList>
    </citation>
    <scope>NUCLEOTIDE SEQUENCE</scope>
    <source>
        <tissue evidence="4">Skin</tissue>
    </source>
</reference>
<gene>
    <name evidence="4" type="primary">ORF209711</name>
</gene>
<evidence type="ECO:0000313" key="4">
    <source>
        <dbReference type="EMBL" id="CEK95957.1"/>
    </source>
</evidence>
<dbReference type="InterPro" id="IPR002401">
    <property type="entry name" value="Cyt_P450_E_grp-I"/>
</dbReference>
<dbReference type="SUPFAM" id="SSF48264">
    <property type="entry name" value="Cytochrome P450"/>
    <property type="match status" value="1"/>
</dbReference>
<dbReference type="PANTHER" id="PTHR24300">
    <property type="entry name" value="CYTOCHROME P450 508A4-RELATED"/>
    <property type="match status" value="1"/>
</dbReference>
<dbReference type="Gene3D" id="1.10.630.10">
    <property type="entry name" value="Cytochrome P450"/>
    <property type="match status" value="1"/>
</dbReference>
<dbReference type="GO" id="GO:0006082">
    <property type="term" value="P:organic acid metabolic process"/>
    <property type="evidence" value="ECO:0007669"/>
    <property type="project" value="TreeGrafter"/>
</dbReference>
<proteinExistence type="inferred from homology"/>